<accession>A0A4Q2UHC3</accession>
<dbReference type="EMBL" id="SBLB01000005">
    <property type="protein sequence ID" value="RYC68456.1"/>
    <property type="molecule type" value="Genomic_DNA"/>
</dbReference>
<gene>
    <name evidence="1" type="ORF">EQG79_19040</name>
</gene>
<sequence length="224" mass="24993">MNATITATCTIRNGMIWVNGQLYHETDLAQPGPALFAERAYRTLSLAYPKFFKMDPLSKLGWLAAELMTQPAPEGVRPDQRGVVLYSRTGSLLADWSHQQILHDNRPVSPAIFVYTLPNIVVGELCIRHQLMGENGVFLTPAWQPHHAALMVNSLLTSGDCRQCLTGWIEVNADQYEVFLCQVNAQPNDTAGMPFSDVSLQILYQNPAAYSAWQPWFSQEAILA</sequence>
<keyword evidence="2" id="KW-1185">Reference proteome</keyword>
<reference evidence="1 2" key="1">
    <citation type="submission" date="2019-01" db="EMBL/GenBank/DDBJ databases">
        <title>Spirosoma flava sp. nov., a propanil-degrading bacterium isolated from herbicide-contaminated soil.</title>
        <authorList>
            <person name="Zhang L."/>
            <person name="Jiang J.-D."/>
        </authorList>
    </citation>
    <scope>NUCLEOTIDE SEQUENCE [LARGE SCALE GENOMIC DNA]</scope>
    <source>
        <strain evidence="1 2">TY50</strain>
    </source>
</reference>
<organism evidence="1 2">
    <name type="scientific">Spirosoma sordidisoli</name>
    <dbReference type="NCBI Taxonomy" id="2502893"/>
    <lineage>
        <taxon>Bacteria</taxon>
        <taxon>Pseudomonadati</taxon>
        <taxon>Bacteroidota</taxon>
        <taxon>Cytophagia</taxon>
        <taxon>Cytophagales</taxon>
        <taxon>Cytophagaceae</taxon>
        <taxon>Spirosoma</taxon>
    </lineage>
</organism>
<evidence type="ECO:0000313" key="2">
    <source>
        <dbReference type="Proteomes" id="UP000290407"/>
    </source>
</evidence>
<evidence type="ECO:0000313" key="1">
    <source>
        <dbReference type="EMBL" id="RYC68456.1"/>
    </source>
</evidence>
<dbReference type="RefSeq" id="WP_129603230.1">
    <property type="nucleotide sequence ID" value="NZ_SBLB01000005.1"/>
</dbReference>
<dbReference type="InterPro" id="IPR016039">
    <property type="entry name" value="Thiolase-like"/>
</dbReference>
<dbReference type="SUPFAM" id="SSF53901">
    <property type="entry name" value="Thiolase-like"/>
    <property type="match status" value="1"/>
</dbReference>
<evidence type="ECO:0008006" key="3">
    <source>
        <dbReference type="Google" id="ProtNLM"/>
    </source>
</evidence>
<proteinExistence type="predicted"/>
<protein>
    <recommendedName>
        <fullName evidence="3">3-oxoacyl-ACP synthase</fullName>
    </recommendedName>
</protein>
<dbReference type="AlphaFoldDB" id="A0A4Q2UHC3"/>
<dbReference type="GO" id="GO:0016746">
    <property type="term" value="F:acyltransferase activity"/>
    <property type="evidence" value="ECO:0007669"/>
    <property type="project" value="InterPro"/>
</dbReference>
<comment type="caution">
    <text evidence="1">The sequence shown here is derived from an EMBL/GenBank/DDBJ whole genome shotgun (WGS) entry which is preliminary data.</text>
</comment>
<dbReference type="Proteomes" id="UP000290407">
    <property type="component" value="Unassembled WGS sequence"/>
</dbReference>
<name>A0A4Q2UHC3_9BACT</name>